<dbReference type="EMBL" id="SMFU01000008">
    <property type="protein sequence ID" value="TCK06996.1"/>
    <property type="molecule type" value="Genomic_DNA"/>
</dbReference>
<dbReference type="Gene3D" id="2.40.50.100">
    <property type="match status" value="1"/>
</dbReference>
<dbReference type="Pfam" id="PF25963">
    <property type="entry name" value="Beta-barrel_AAEA"/>
    <property type="match status" value="1"/>
</dbReference>
<dbReference type="AlphaFoldDB" id="A0A4V2PDY1"/>
<keyword evidence="5" id="KW-0175">Coiled coil</keyword>
<dbReference type="InterPro" id="IPR050393">
    <property type="entry name" value="MFP_Efflux_Pump"/>
</dbReference>
<evidence type="ECO:0000256" key="4">
    <source>
        <dbReference type="ARBA" id="ARBA00023136"/>
    </source>
</evidence>
<evidence type="ECO:0000313" key="9">
    <source>
        <dbReference type="EMBL" id="TCK06996.1"/>
    </source>
</evidence>
<dbReference type="Pfam" id="PF25917">
    <property type="entry name" value="BSH_RND"/>
    <property type="match status" value="1"/>
</dbReference>
<proteinExistence type="inferred from homology"/>
<dbReference type="GO" id="GO:0016020">
    <property type="term" value="C:membrane"/>
    <property type="evidence" value="ECO:0007669"/>
    <property type="project" value="InterPro"/>
</dbReference>
<dbReference type="PANTHER" id="PTHR30367:SF12">
    <property type="entry name" value="P-HYDROXYBENZOIC ACID EFFLUX PUMP SUBUNIT AAEA"/>
    <property type="match status" value="1"/>
</dbReference>
<dbReference type="Gene3D" id="2.40.30.170">
    <property type="match status" value="1"/>
</dbReference>
<evidence type="ECO:0000256" key="1">
    <source>
        <dbReference type="ARBA" id="ARBA00009477"/>
    </source>
</evidence>
<gene>
    <name evidence="9" type="ORF">CLV83_1846</name>
</gene>
<dbReference type="Gene3D" id="1.10.287.470">
    <property type="entry name" value="Helix hairpin bin"/>
    <property type="match status" value="1"/>
</dbReference>
<comment type="similarity">
    <text evidence="1">Belongs to the membrane fusion protein (MFP) (TC 8.A.1) family.</text>
</comment>
<dbReference type="Proteomes" id="UP000294546">
    <property type="component" value="Unassembled WGS sequence"/>
</dbReference>
<dbReference type="SUPFAM" id="SSF111369">
    <property type="entry name" value="HlyD-like secretion proteins"/>
    <property type="match status" value="1"/>
</dbReference>
<feature type="domain" description="p-hydroxybenzoic acid efflux pump subunit AaeA-like beta-barrel" evidence="8">
    <location>
        <begin position="188"/>
        <end position="284"/>
    </location>
</feature>
<feature type="coiled-coil region" evidence="5">
    <location>
        <begin position="122"/>
        <end position="149"/>
    </location>
</feature>
<dbReference type="NCBIfam" id="TIGR01730">
    <property type="entry name" value="RND_mfp"/>
    <property type="match status" value="1"/>
</dbReference>
<evidence type="ECO:0000256" key="6">
    <source>
        <dbReference type="SAM" id="Phobius"/>
    </source>
</evidence>
<keyword evidence="3 6" id="KW-1133">Transmembrane helix</keyword>
<dbReference type="InterPro" id="IPR058625">
    <property type="entry name" value="MdtA-like_BSH"/>
</dbReference>
<evidence type="ECO:0000256" key="3">
    <source>
        <dbReference type="ARBA" id="ARBA00022989"/>
    </source>
</evidence>
<dbReference type="RefSeq" id="WP_132290833.1">
    <property type="nucleotide sequence ID" value="NZ_SMFU01000008.1"/>
</dbReference>
<dbReference type="InterPro" id="IPR006143">
    <property type="entry name" value="RND_pump_MFP"/>
</dbReference>
<dbReference type="PANTHER" id="PTHR30367">
    <property type="entry name" value="P-HYDROXYBENZOIC ACID EFFLUX PUMP SUBUNIT AAEA-RELATED"/>
    <property type="match status" value="1"/>
</dbReference>
<comment type="caution">
    <text evidence="9">The sequence shown here is derived from an EMBL/GenBank/DDBJ whole genome shotgun (WGS) entry which is preliminary data.</text>
</comment>
<protein>
    <submittedName>
        <fullName evidence="9">RND family efflux transporter MFP subunit</fullName>
    </submittedName>
</protein>
<evidence type="ECO:0000259" key="8">
    <source>
        <dbReference type="Pfam" id="PF25963"/>
    </source>
</evidence>
<evidence type="ECO:0000313" key="10">
    <source>
        <dbReference type="Proteomes" id="UP000294546"/>
    </source>
</evidence>
<dbReference type="OrthoDB" id="9811754at2"/>
<evidence type="ECO:0000256" key="5">
    <source>
        <dbReference type="SAM" id="Coils"/>
    </source>
</evidence>
<reference evidence="9 10" key="1">
    <citation type="submission" date="2019-03" db="EMBL/GenBank/DDBJ databases">
        <title>Genomic Encyclopedia of Archaeal and Bacterial Type Strains, Phase II (KMG-II): from individual species to whole genera.</title>
        <authorList>
            <person name="Goeker M."/>
        </authorList>
    </citation>
    <scope>NUCLEOTIDE SEQUENCE [LARGE SCALE GENOMIC DNA]</scope>
    <source>
        <strain evidence="9 10">DSM 27697</strain>
    </source>
</reference>
<feature type="transmembrane region" description="Helical" evidence="6">
    <location>
        <begin position="6"/>
        <end position="27"/>
    </location>
</feature>
<evidence type="ECO:0000256" key="2">
    <source>
        <dbReference type="ARBA" id="ARBA00022692"/>
    </source>
</evidence>
<keyword evidence="2 6" id="KW-0812">Transmembrane</keyword>
<dbReference type="GO" id="GO:0022857">
    <property type="term" value="F:transmembrane transporter activity"/>
    <property type="evidence" value="ECO:0007669"/>
    <property type="project" value="InterPro"/>
</dbReference>
<dbReference type="InterPro" id="IPR058634">
    <property type="entry name" value="AaeA-lik-b-barrel"/>
</dbReference>
<accession>A0A4V2PDY1</accession>
<feature type="domain" description="Multidrug resistance protein MdtA-like barrel-sandwich hybrid" evidence="7">
    <location>
        <begin position="45"/>
        <end position="184"/>
    </location>
</feature>
<name>A0A4V2PDY1_9GAMM</name>
<organism evidence="9 10">
    <name type="scientific">Marinobacterium mangrovicola</name>
    <dbReference type="NCBI Taxonomy" id="1476959"/>
    <lineage>
        <taxon>Bacteria</taxon>
        <taxon>Pseudomonadati</taxon>
        <taxon>Pseudomonadota</taxon>
        <taxon>Gammaproteobacteria</taxon>
        <taxon>Oceanospirillales</taxon>
        <taxon>Oceanospirillaceae</taxon>
        <taxon>Marinobacterium</taxon>
    </lineage>
</organism>
<sequence>MTLKKLYSIVFTLVIVLAALLMVRLLWLHYMNDPWTRDARVRADVINIAPDVTGAVVALNVQDNQRVKKGDLLLQIDPARYELAVKRAQAQVEAQEAMLSLRTDEARRRADADALVVSRESRDQAERAAQTAKAELDQARAQLDAAQLDLERTKVFAPEDGYITNLNVHTGDYVHAGQASLALIDEHSFWVYGYFEETKLPLVKPGAAVDITMMSGVKMKGQVESIARGIYDADNPQSNELTANVSPTFDWVRLARRIPVRISIEEIPEGETLTAGTSCTVVLTGVDTRKWWQIF</sequence>
<evidence type="ECO:0000259" key="7">
    <source>
        <dbReference type="Pfam" id="PF25917"/>
    </source>
</evidence>
<keyword evidence="4 6" id="KW-0472">Membrane</keyword>
<keyword evidence="10" id="KW-1185">Reference proteome</keyword>